<reference evidence="1" key="1">
    <citation type="submission" date="2023-08" db="EMBL/GenBank/DDBJ databases">
        <authorList>
            <person name="Alioto T."/>
            <person name="Alioto T."/>
            <person name="Gomez Garrido J."/>
        </authorList>
    </citation>
    <scope>NUCLEOTIDE SEQUENCE</scope>
</reference>
<evidence type="ECO:0000313" key="2">
    <source>
        <dbReference type="Proteomes" id="UP001162480"/>
    </source>
</evidence>
<organism evidence="1 2">
    <name type="scientific">Octopus vulgaris</name>
    <name type="common">Common octopus</name>
    <dbReference type="NCBI Taxonomy" id="6645"/>
    <lineage>
        <taxon>Eukaryota</taxon>
        <taxon>Metazoa</taxon>
        <taxon>Spiralia</taxon>
        <taxon>Lophotrochozoa</taxon>
        <taxon>Mollusca</taxon>
        <taxon>Cephalopoda</taxon>
        <taxon>Coleoidea</taxon>
        <taxon>Octopodiformes</taxon>
        <taxon>Octopoda</taxon>
        <taxon>Incirrata</taxon>
        <taxon>Octopodidae</taxon>
        <taxon>Octopus</taxon>
    </lineage>
</organism>
<sequence length="83" mass="9369">MPSKTLTCDMSSLHIHIHNLVTAHGRTEDKSLLCGESCEAIPTSLLSIMNKCKVMANVGDLYKCFIIEIMLHYFARVFRNGIR</sequence>
<keyword evidence="2" id="KW-1185">Reference proteome</keyword>
<dbReference type="Proteomes" id="UP001162480">
    <property type="component" value="Chromosome 10"/>
</dbReference>
<protein>
    <submittedName>
        <fullName evidence="1">Uncharacterized protein</fullName>
    </submittedName>
</protein>
<dbReference type="AlphaFoldDB" id="A0AA36F9M8"/>
<accession>A0AA36F9M8</accession>
<evidence type="ECO:0000313" key="1">
    <source>
        <dbReference type="EMBL" id="CAI9729577.1"/>
    </source>
</evidence>
<dbReference type="EMBL" id="OX597823">
    <property type="protein sequence ID" value="CAI9729577.1"/>
    <property type="molecule type" value="Genomic_DNA"/>
</dbReference>
<gene>
    <name evidence="1" type="ORF">OCTVUL_1B009202</name>
</gene>
<name>A0AA36F9M8_OCTVU</name>
<proteinExistence type="predicted"/>